<dbReference type="Pfam" id="PF20171">
    <property type="entry name" value="OpcA_G6PD_C"/>
    <property type="match status" value="1"/>
</dbReference>
<evidence type="ECO:0000259" key="8">
    <source>
        <dbReference type="Pfam" id="PF20171"/>
    </source>
</evidence>
<dbReference type="SUPFAM" id="SSF100950">
    <property type="entry name" value="NagB/RpiA/CoA transferase-like"/>
    <property type="match status" value="1"/>
</dbReference>
<feature type="domain" description="Glucosamine/galactosamine-6-phosphate isomerase" evidence="6">
    <location>
        <begin position="326"/>
        <end position="555"/>
    </location>
</feature>
<dbReference type="InterPro" id="IPR004555">
    <property type="entry name" value="G6PDH_assembly_OpcA"/>
</dbReference>
<evidence type="ECO:0000256" key="1">
    <source>
        <dbReference type="ARBA" id="ARBA00000832"/>
    </source>
</evidence>
<dbReference type="Pfam" id="PF10128">
    <property type="entry name" value="OpcA_G6PD_assem"/>
    <property type="match status" value="1"/>
</dbReference>
<accession>A0A1B0ZIE6</accession>
<evidence type="ECO:0000256" key="3">
    <source>
        <dbReference type="ARBA" id="ARBA00004961"/>
    </source>
</evidence>
<evidence type="ECO:0000256" key="2">
    <source>
        <dbReference type="ARBA" id="ARBA00002681"/>
    </source>
</evidence>
<dbReference type="Proteomes" id="UP000092596">
    <property type="component" value="Chromosome"/>
</dbReference>
<dbReference type="GO" id="GO:0006098">
    <property type="term" value="P:pentose-phosphate shunt"/>
    <property type="evidence" value="ECO:0007669"/>
    <property type="project" value="UniProtKB-UniPathway"/>
</dbReference>
<evidence type="ECO:0000256" key="4">
    <source>
        <dbReference type="ARBA" id="ARBA00013198"/>
    </source>
</evidence>
<dbReference type="PATRIC" id="fig|1630135.4.peg.1139"/>
<evidence type="ECO:0000313" key="9">
    <source>
        <dbReference type="EMBL" id="ANP27687.1"/>
    </source>
</evidence>
<dbReference type="InterPro" id="IPR006148">
    <property type="entry name" value="Glc/Gal-6P_isomerase"/>
</dbReference>
<reference evidence="9 10" key="1">
    <citation type="submission" date="2015-06" db="EMBL/GenBank/DDBJ databases">
        <title>Investigation of pathophysiology for high-risk pregnancy and development of treatment modality based on it.</title>
        <authorList>
            <person name="Kim B.-C."/>
            <person name="Lim S."/>
        </authorList>
    </citation>
    <scope>NUCLEOTIDE SEQUENCE [LARGE SCALE GENOMIC DNA]</scope>
    <source>
        <strain evidence="9 10">AD1-86</strain>
    </source>
</reference>
<dbReference type="CDD" id="cd01400">
    <property type="entry name" value="6PGL"/>
    <property type="match status" value="1"/>
</dbReference>
<protein>
    <recommendedName>
        <fullName evidence="5">6-phosphogluconolactonase</fullName>
        <ecNumber evidence="4">3.1.1.31</ecNumber>
    </recommendedName>
</protein>
<evidence type="ECO:0000259" key="6">
    <source>
        <dbReference type="Pfam" id="PF01182"/>
    </source>
</evidence>
<dbReference type="InterPro" id="IPR005900">
    <property type="entry name" value="6-phosphogluconolactonase_DevB"/>
</dbReference>
<dbReference type="NCBIfam" id="TIGR01198">
    <property type="entry name" value="pgl"/>
    <property type="match status" value="1"/>
</dbReference>
<dbReference type="InterPro" id="IPR046802">
    <property type="entry name" value="OpcA_G6PD_C"/>
</dbReference>
<dbReference type="PANTHER" id="PTHR38658:SF1">
    <property type="entry name" value="OXPP CYCLE PROTEIN OPCA-RELATED"/>
    <property type="match status" value="1"/>
</dbReference>
<dbReference type="InterPro" id="IPR046801">
    <property type="entry name" value="OpcA_G6PD_N"/>
</dbReference>
<dbReference type="AlphaFoldDB" id="A0A1B0ZIE6"/>
<sequence>MISTLENTTASQISARLRDLREEEGLISLNRVATLVIVTHTGSLDDPIKAAVRASQEHPARIIVIVTEHGSTRDALDAEIRVGTDAGAGEVIILRAHGRVNAGLDTLITPLLLPDAPIVTWWPYTPPASPSQDPLGAIAQRRITDVYQCENPKSSLLRLARGYKSGDSDLSWSRITNWRGLVATAYDYPPAPTPTAITVEGIENNPSSLLMQSWLQNSLGDDVPVEFKAVEADHGLSAVTLHRADGDIRLMRSSEEGITMSLPGNNDDQFVTMPKRTMYDLLSEELRRLDPDDVYGDVLKKAFPLTGDPGSFAVGKPEPTDVFTADMDAVVKAVAKDAVARIAAAIEERGIAHLVLTGGRAGTATAERIAISLEFAEVDTSKLHVWWGDERFVAAKSSDRNDRPVISALTTGAGIPVYNVHTIPGADAGMSLDEAAAWYGQQLTIQGGDSAFTTQGEAYFDVLLLGVGPDGHVASLFPEHPDARATSAYAVPVRQSPKPPSERISLSWPVLNSSRHVSFLVAGFDKAQAVKTAHTKIDAAQCPASAVRGTESTTWFLDKEAAHFL</sequence>
<comment type="catalytic activity">
    <reaction evidence="1">
        <text>6-phospho-D-glucono-1,5-lactone + H2O = 6-phospho-D-gluconate + H(+)</text>
        <dbReference type="Rhea" id="RHEA:12556"/>
        <dbReference type="ChEBI" id="CHEBI:15377"/>
        <dbReference type="ChEBI" id="CHEBI:15378"/>
        <dbReference type="ChEBI" id="CHEBI:57955"/>
        <dbReference type="ChEBI" id="CHEBI:58759"/>
        <dbReference type="EC" id="3.1.1.31"/>
    </reaction>
</comment>
<dbReference type="EMBL" id="CP012117">
    <property type="protein sequence ID" value="ANP27687.1"/>
    <property type="molecule type" value="Genomic_DNA"/>
</dbReference>
<organism evidence="9 10">
    <name type="scientific">Dermabacter vaginalis</name>
    <dbReference type="NCBI Taxonomy" id="1630135"/>
    <lineage>
        <taxon>Bacteria</taxon>
        <taxon>Bacillati</taxon>
        <taxon>Actinomycetota</taxon>
        <taxon>Actinomycetes</taxon>
        <taxon>Micrococcales</taxon>
        <taxon>Dermabacteraceae</taxon>
        <taxon>Dermabacter</taxon>
    </lineage>
</organism>
<dbReference type="EC" id="3.1.1.31" evidence="4"/>
<dbReference type="InterPro" id="IPR037171">
    <property type="entry name" value="NagB/RpiA_transferase-like"/>
</dbReference>
<dbReference type="STRING" id="1630135.DAD186_11370"/>
<dbReference type="RefSeq" id="WP_065247847.1">
    <property type="nucleotide sequence ID" value="NZ_CP012117.1"/>
</dbReference>
<proteinExistence type="predicted"/>
<evidence type="ECO:0000313" key="10">
    <source>
        <dbReference type="Proteomes" id="UP000092596"/>
    </source>
</evidence>
<dbReference type="Gene3D" id="3.40.50.1360">
    <property type="match status" value="1"/>
</dbReference>
<feature type="domain" description="Glucose-6-phosphate dehydrogenase assembly protein OpcA N-terminal" evidence="7">
    <location>
        <begin position="52"/>
        <end position="160"/>
    </location>
</feature>
<evidence type="ECO:0000256" key="5">
    <source>
        <dbReference type="ARBA" id="ARBA00020337"/>
    </source>
</evidence>
<dbReference type="KEGG" id="dva:DAD186_11370"/>
<dbReference type="GO" id="GO:0005975">
    <property type="term" value="P:carbohydrate metabolic process"/>
    <property type="evidence" value="ECO:0007669"/>
    <property type="project" value="InterPro"/>
</dbReference>
<name>A0A1B0ZIE6_9MICO</name>
<evidence type="ECO:0000259" key="7">
    <source>
        <dbReference type="Pfam" id="PF10128"/>
    </source>
</evidence>
<comment type="pathway">
    <text evidence="3">Carbohydrate degradation; pentose phosphate pathway; D-ribulose 5-phosphate from D-glucose 6-phosphate (oxidative stage): step 2/3.</text>
</comment>
<dbReference type="GO" id="GO:0017057">
    <property type="term" value="F:6-phosphogluconolactonase activity"/>
    <property type="evidence" value="ECO:0007669"/>
    <property type="project" value="UniProtKB-EC"/>
</dbReference>
<feature type="domain" description="Glucose-6-phosphate dehydrogenase assembly protein OpcA C-terminal" evidence="8">
    <location>
        <begin position="166"/>
        <end position="299"/>
    </location>
</feature>
<dbReference type="UniPathway" id="UPA00115">
    <property type="reaction ID" value="UER00409"/>
</dbReference>
<comment type="function">
    <text evidence="2">Hydrolysis of 6-phosphogluconolactone to 6-phosphogluconate.</text>
</comment>
<gene>
    <name evidence="9" type="ORF">DAD186_11370</name>
</gene>
<dbReference type="Pfam" id="PF01182">
    <property type="entry name" value="Glucosamine_iso"/>
    <property type="match status" value="1"/>
</dbReference>
<keyword evidence="9" id="KW-0378">Hydrolase</keyword>
<dbReference type="PANTHER" id="PTHR38658">
    <property type="entry name" value="OXPP CYCLE PROTEIN OPCA-RELATED"/>
    <property type="match status" value="1"/>
</dbReference>